<name>A0A6G1EXP2_9ORYZ</name>
<sequence>MEALGAVALLELAGQIGRRGCSVSLRDGRVAENGRSPSHTHAGRAAWPWAPVHVLRWAAARRRGAAADWRRGGDKAGSAFGVDGVAGGVLGVDTDTTSSSCRLELGEAAADVFRLGGGLAGELGARVRRGEPKEKAGQPVAARFADAAERSPCRGAGAMMSVGEVSACERLAGATASSPRRRRGAQERGGMHCSVQVCSRLGEVVRPGVVRWRGRHDWVQWHASLGGCDARRPARSLLASGT</sequence>
<gene>
    <name evidence="1" type="ORF">E2562_021399</name>
</gene>
<evidence type="ECO:0000313" key="1">
    <source>
        <dbReference type="EMBL" id="KAF0929371.1"/>
    </source>
</evidence>
<evidence type="ECO:0000313" key="2">
    <source>
        <dbReference type="Proteomes" id="UP000479710"/>
    </source>
</evidence>
<reference evidence="1 2" key="1">
    <citation type="submission" date="2019-11" db="EMBL/GenBank/DDBJ databases">
        <title>Whole genome sequence of Oryza granulata.</title>
        <authorList>
            <person name="Li W."/>
        </authorList>
    </citation>
    <scope>NUCLEOTIDE SEQUENCE [LARGE SCALE GENOMIC DNA]</scope>
    <source>
        <strain evidence="2">cv. Menghai</strain>
        <tissue evidence="1">Leaf</tissue>
    </source>
</reference>
<comment type="caution">
    <text evidence="1">The sequence shown here is derived from an EMBL/GenBank/DDBJ whole genome shotgun (WGS) entry which is preliminary data.</text>
</comment>
<proteinExistence type="predicted"/>
<protein>
    <recommendedName>
        <fullName evidence="3">DUF834 domain-containing protein</fullName>
    </recommendedName>
</protein>
<dbReference type="Proteomes" id="UP000479710">
    <property type="component" value="Unassembled WGS sequence"/>
</dbReference>
<accession>A0A6G1EXP2</accession>
<evidence type="ECO:0008006" key="3">
    <source>
        <dbReference type="Google" id="ProtNLM"/>
    </source>
</evidence>
<keyword evidence="2" id="KW-1185">Reference proteome</keyword>
<organism evidence="1 2">
    <name type="scientific">Oryza meyeriana var. granulata</name>
    <dbReference type="NCBI Taxonomy" id="110450"/>
    <lineage>
        <taxon>Eukaryota</taxon>
        <taxon>Viridiplantae</taxon>
        <taxon>Streptophyta</taxon>
        <taxon>Embryophyta</taxon>
        <taxon>Tracheophyta</taxon>
        <taxon>Spermatophyta</taxon>
        <taxon>Magnoliopsida</taxon>
        <taxon>Liliopsida</taxon>
        <taxon>Poales</taxon>
        <taxon>Poaceae</taxon>
        <taxon>BOP clade</taxon>
        <taxon>Oryzoideae</taxon>
        <taxon>Oryzeae</taxon>
        <taxon>Oryzinae</taxon>
        <taxon>Oryza</taxon>
        <taxon>Oryza meyeriana</taxon>
    </lineage>
</organism>
<dbReference type="EMBL" id="SPHZ02000002">
    <property type="protein sequence ID" value="KAF0929371.1"/>
    <property type="molecule type" value="Genomic_DNA"/>
</dbReference>
<dbReference type="AlphaFoldDB" id="A0A6G1EXP2"/>